<dbReference type="GO" id="GO:0016740">
    <property type="term" value="F:transferase activity"/>
    <property type="evidence" value="ECO:0007669"/>
    <property type="project" value="UniProtKB-KW"/>
</dbReference>
<dbReference type="AlphaFoldDB" id="A0A552FLZ0"/>
<dbReference type="PANTHER" id="PTHR43685:SF2">
    <property type="entry name" value="GLYCOSYLTRANSFERASE 2-LIKE DOMAIN-CONTAINING PROTEIN"/>
    <property type="match status" value="1"/>
</dbReference>
<organism evidence="3 4">
    <name type="scientific">Microcystis aeruginosa Ma_QC_Ca_00000000_S207</name>
    <dbReference type="NCBI Taxonomy" id="2486251"/>
    <lineage>
        <taxon>Bacteria</taxon>
        <taxon>Bacillati</taxon>
        <taxon>Cyanobacteriota</taxon>
        <taxon>Cyanophyceae</taxon>
        <taxon>Oscillatoriophycideae</taxon>
        <taxon>Chroococcales</taxon>
        <taxon>Microcystaceae</taxon>
        <taxon>Microcystis</taxon>
    </lineage>
</organism>
<dbReference type="CDD" id="cd06433">
    <property type="entry name" value="GT_2_WfgS_like"/>
    <property type="match status" value="1"/>
</dbReference>
<proteinExistence type="predicted"/>
<dbReference type="InterPro" id="IPR029044">
    <property type="entry name" value="Nucleotide-diphossugar_trans"/>
</dbReference>
<reference evidence="3 4" key="1">
    <citation type="submission" date="2019-01" db="EMBL/GenBank/DDBJ databases">
        <title>Coherence of Microcystis species and biogeography revealed through population genomics.</title>
        <authorList>
            <person name="Perez-Carrascal O.M."/>
            <person name="Terrat Y."/>
            <person name="Giani A."/>
            <person name="Fortin N."/>
            <person name="Tromas N."/>
            <person name="Shapiro B.J."/>
        </authorList>
    </citation>
    <scope>NUCLEOTIDE SEQUENCE [LARGE SCALE GENOMIC DNA]</scope>
    <source>
        <strain evidence="3">Ma_QC_Ca_00000000_S207</strain>
    </source>
</reference>
<name>A0A552FLZ0_MICAE</name>
<evidence type="ECO:0000256" key="1">
    <source>
        <dbReference type="SAM" id="MobiDB-lite"/>
    </source>
</evidence>
<dbReference type="Pfam" id="PF00535">
    <property type="entry name" value="Glycos_transf_2"/>
    <property type="match status" value="1"/>
</dbReference>
<protein>
    <submittedName>
        <fullName evidence="3">Glycosyltransferase</fullName>
    </submittedName>
</protein>
<feature type="domain" description="Glycosyltransferase 2-like" evidence="2">
    <location>
        <begin position="41"/>
        <end position="187"/>
    </location>
</feature>
<evidence type="ECO:0000313" key="4">
    <source>
        <dbReference type="Proteomes" id="UP000320293"/>
    </source>
</evidence>
<gene>
    <name evidence="3" type="ORF">EWV91_10425</name>
</gene>
<dbReference type="InterPro" id="IPR001173">
    <property type="entry name" value="Glyco_trans_2-like"/>
</dbReference>
<dbReference type="SUPFAM" id="SSF53448">
    <property type="entry name" value="Nucleotide-diphospho-sugar transferases"/>
    <property type="match status" value="1"/>
</dbReference>
<accession>A0A552FLZ0</accession>
<dbReference type="InterPro" id="IPR050834">
    <property type="entry name" value="Glycosyltransf_2"/>
</dbReference>
<dbReference type="EMBL" id="SFBF01000200">
    <property type="protein sequence ID" value="TRU47721.1"/>
    <property type="molecule type" value="Genomic_DNA"/>
</dbReference>
<sequence length="326" mass="37516">MTNCSRLVELPPPPPNKTGWPWTTEDIPSNSIDSSAYPKVTIVTPSYNQAQFLEETIRSVLLQDYPNLEYIVIDGGSKDGSVDIIRKYGPWIAYWVSEVDKGQADAINKGFKKATGEFLGWLNSDDYLYPGAMAKMAKELENNPDVSFVYGDVDQGSENNKSRLYGKNSTIDQMLKNYTVPIPQQGSMWRHTVISDIGGLDPRWNFVLDREFFLRVATKYNLKYIPGVIAFFRHHLDSKSISRAQAKHWIQELPIMYNDFFENNYDNNTKSKKLKHRALYMVYLHCASISLKTGHSNKALLFLVKAFKEYLMFLFFWIFPQKKTGL</sequence>
<evidence type="ECO:0000313" key="3">
    <source>
        <dbReference type="EMBL" id="TRU47721.1"/>
    </source>
</evidence>
<comment type="caution">
    <text evidence="3">The sequence shown here is derived from an EMBL/GenBank/DDBJ whole genome shotgun (WGS) entry which is preliminary data.</text>
</comment>
<feature type="region of interest" description="Disordered" evidence="1">
    <location>
        <begin position="1"/>
        <end position="22"/>
    </location>
</feature>
<evidence type="ECO:0000259" key="2">
    <source>
        <dbReference type="Pfam" id="PF00535"/>
    </source>
</evidence>
<dbReference type="PANTHER" id="PTHR43685">
    <property type="entry name" value="GLYCOSYLTRANSFERASE"/>
    <property type="match status" value="1"/>
</dbReference>
<dbReference type="Gene3D" id="3.90.550.10">
    <property type="entry name" value="Spore Coat Polysaccharide Biosynthesis Protein SpsA, Chain A"/>
    <property type="match status" value="1"/>
</dbReference>
<keyword evidence="3" id="KW-0808">Transferase</keyword>
<dbReference type="Proteomes" id="UP000320293">
    <property type="component" value="Unassembled WGS sequence"/>
</dbReference>